<reference evidence="4" key="1">
    <citation type="journal article" date="2022" name="Int. J. Mol. Sci.">
        <title>Draft Genome of Tanacetum Coccineum: Genomic Comparison of Closely Related Tanacetum-Family Plants.</title>
        <authorList>
            <person name="Yamashiro T."/>
            <person name="Shiraishi A."/>
            <person name="Nakayama K."/>
            <person name="Satake H."/>
        </authorList>
    </citation>
    <scope>NUCLEOTIDE SEQUENCE</scope>
</reference>
<dbReference type="PANTHER" id="PTHR22809">
    <property type="entry name" value="METHYLTRANSFERASE-RELATED"/>
    <property type="match status" value="1"/>
</dbReference>
<keyword evidence="2" id="KW-0808">Transferase</keyword>
<feature type="region of interest" description="Disordered" evidence="3">
    <location>
        <begin position="215"/>
        <end position="235"/>
    </location>
</feature>
<evidence type="ECO:0000313" key="5">
    <source>
        <dbReference type="Proteomes" id="UP001151760"/>
    </source>
</evidence>
<evidence type="ECO:0000256" key="3">
    <source>
        <dbReference type="SAM" id="MobiDB-lite"/>
    </source>
</evidence>
<keyword evidence="5" id="KW-1185">Reference proteome</keyword>
<name>A0ABQ5HY62_9ASTR</name>
<keyword evidence="1" id="KW-0489">Methyltransferase</keyword>
<dbReference type="Gene3D" id="3.40.50.300">
    <property type="entry name" value="P-loop containing nucleotide triphosphate hydrolases"/>
    <property type="match status" value="1"/>
</dbReference>
<dbReference type="InterPro" id="IPR026113">
    <property type="entry name" value="METTL2/6/8-like"/>
</dbReference>
<evidence type="ECO:0000313" key="4">
    <source>
        <dbReference type="EMBL" id="GJT92107.1"/>
    </source>
</evidence>
<gene>
    <name evidence="4" type="ORF">Tco_1080952</name>
</gene>
<reference evidence="4" key="2">
    <citation type="submission" date="2022-01" db="EMBL/GenBank/DDBJ databases">
        <authorList>
            <person name="Yamashiro T."/>
            <person name="Shiraishi A."/>
            <person name="Satake H."/>
            <person name="Nakayama K."/>
        </authorList>
    </citation>
    <scope>NUCLEOTIDE SEQUENCE</scope>
</reference>
<accession>A0ABQ5HY62</accession>
<dbReference type="InterPro" id="IPR027417">
    <property type="entry name" value="P-loop_NTPase"/>
</dbReference>
<feature type="compositionally biased region" description="Acidic residues" evidence="3">
    <location>
        <begin position="273"/>
        <end position="296"/>
    </location>
</feature>
<organism evidence="4 5">
    <name type="scientific">Tanacetum coccineum</name>
    <dbReference type="NCBI Taxonomy" id="301880"/>
    <lineage>
        <taxon>Eukaryota</taxon>
        <taxon>Viridiplantae</taxon>
        <taxon>Streptophyta</taxon>
        <taxon>Embryophyta</taxon>
        <taxon>Tracheophyta</taxon>
        <taxon>Spermatophyta</taxon>
        <taxon>Magnoliopsida</taxon>
        <taxon>eudicotyledons</taxon>
        <taxon>Gunneridae</taxon>
        <taxon>Pentapetalae</taxon>
        <taxon>asterids</taxon>
        <taxon>campanulids</taxon>
        <taxon>Asterales</taxon>
        <taxon>Asteraceae</taxon>
        <taxon>Asteroideae</taxon>
        <taxon>Anthemideae</taxon>
        <taxon>Anthemidinae</taxon>
        <taxon>Tanacetum</taxon>
    </lineage>
</organism>
<evidence type="ECO:0000256" key="1">
    <source>
        <dbReference type="ARBA" id="ARBA00022603"/>
    </source>
</evidence>
<protein>
    <submittedName>
        <fullName evidence="4">Uncharacterized protein</fullName>
    </submittedName>
</protein>
<comment type="caution">
    <text evidence="4">The sequence shown here is derived from an EMBL/GenBank/DDBJ whole genome shotgun (WGS) entry which is preliminary data.</text>
</comment>
<proteinExistence type="predicted"/>
<dbReference type="Proteomes" id="UP001151760">
    <property type="component" value="Unassembled WGS sequence"/>
</dbReference>
<feature type="region of interest" description="Disordered" evidence="3">
    <location>
        <begin position="272"/>
        <end position="313"/>
    </location>
</feature>
<dbReference type="EMBL" id="BQNB010020079">
    <property type="protein sequence ID" value="GJT92107.1"/>
    <property type="molecule type" value="Genomic_DNA"/>
</dbReference>
<sequence length="313" mass="35601">MRNIGLYDMTMLRFEADQRVGFREYKRVDVTCSYFFSLDSTRDLFLRVGFIEVELEYCCRQTGQAFRLDVAKQKATELEADGNDDLDFGLNILAMQVVGDMRMMRPSLLNPVFLVENHQSCRKNRDGQKVLQNGQTWRPQLFLLCSSMKILNEANSIQKAQEPFDSRKIFGFRVLSPQLPYMLSLMLQSCPHPKLSNDQDGVDSDLVDLTDSDNVEDEDEYDQHPPFKPPKKPFSTSMITGLLSVETTDRHRPGLFVDLVKIVTDISVAVESGEFDSDDSEAEDGLDNDSEAEDGSDNSMKLMKENKTSLSQI</sequence>
<dbReference type="PANTHER" id="PTHR22809:SF14">
    <property type="entry name" value="TRNA N(3)-METHYLCYTIDINE METHYLTRANSFERASE"/>
    <property type="match status" value="1"/>
</dbReference>
<evidence type="ECO:0000256" key="2">
    <source>
        <dbReference type="ARBA" id="ARBA00022679"/>
    </source>
</evidence>